<keyword evidence="2" id="KW-1185">Reference proteome</keyword>
<feature type="non-terminal residue" evidence="1">
    <location>
        <position position="1"/>
    </location>
</feature>
<dbReference type="GO" id="GO:0050482">
    <property type="term" value="P:arachidonate secretion"/>
    <property type="evidence" value="ECO:0007669"/>
    <property type="project" value="InterPro"/>
</dbReference>
<proteinExistence type="predicted"/>
<reference evidence="1" key="1">
    <citation type="journal article" date="2020" name="Stud. Mycol.">
        <title>101 Dothideomycetes genomes: a test case for predicting lifestyles and emergence of pathogens.</title>
        <authorList>
            <person name="Haridas S."/>
            <person name="Albert R."/>
            <person name="Binder M."/>
            <person name="Bloem J."/>
            <person name="Labutti K."/>
            <person name="Salamov A."/>
            <person name="Andreopoulos B."/>
            <person name="Baker S."/>
            <person name="Barry K."/>
            <person name="Bills G."/>
            <person name="Bluhm B."/>
            <person name="Cannon C."/>
            <person name="Castanera R."/>
            <person name="Culley D."/>
            <person name="Daum C."/>
            <person name="Ezra D."/>
            <person name="Gonzalez J."/>
            <person name="Henrissat B."/>
            <person name="Kuo A."/>
            <person name="Liang C."/>
            <person name="Lipzen A."/>
            <person name="Lutzoni F."/>
            <person name="Magnuson J."/>
            <person name="Mondo S."/>
            <person name="Nolan M."/>
            <person name="Ohm R."/>
            <person name="Pangilinan J."/>
            <person name="Park H.-J."/>
            <person name="Ramirez L."/>
            <person name="Alfaro M."/>
            <person name="Sun H."/>
            <person name="Tritt A."/>
            <person name="Yoshinaga Y."/>
            <person name="Zwiers L.-H."/>
            <person name="Turgeon B."/>
            <person name="Goodwin S."/>
            <person name="Spatafora J."/>
            <person name="Crous P."/>
            <person name="Grigoriev I."/>
        </authorList>
    </citation>
    <scope>NUCLEOTIDE SEQUENCE</scope>
    <source>
        <strain evidence="1">CBS 130266</strain>
    </source>
</reference>
<feature type="non-terminal residue" evidence="1">
    <location>
        <position position="106"/>
    </location>
</feature>
<dbReference type="AlphaFoldDB" id="A0A9P4P1A5"/>
<dbReference type="InterPro" id="IPR015141">
    <property type="entry name" value="PLipase_A2_prok/fun"/>
</dbReference>
<dbReference type="GO" id="GO:0004623">
    <property type="term" value="F:phospholipase A2 activity"/>
    <property type="evidence" value="ECO:0007669"/>
    <property type="project" value="InterPro"/>
</dbReference>
<dbReference type="EMBL" id="MU007015">
    <property type="protein sequence ID" value="KAF2434831.1"/>
    <property type="molecule type" value="Genomic_DNA"/>
</dbReference>
<accession>A0A9P4P1A5</accession>
<dbReference type="Gene3D" id="1.20.90.10">
    <property type="entry name" value="Phospholipase A2 domain"/>
    <property type="match status" value="1"/>
</dbReference>
<dbReference type="OrthoDB" id="5120271at2759"/>
<dbReference type="SUPFAM" id="SSF48619">
    <property type="entry name" value="Phospholipase A2, PLA2"/>
    <property type="match status" value="1"/>
</dbReference>
<evidence type="ECO:0000313" key="1">
    <source>
        <dbReference type="EMBL" id="KAF2434831.1"/>
    </source>
</evidence>
<gene>
    <name evidence="1" type="ORF">EJ08DRAFT_563448</name>
</gene>
<dbReference type="GO" id="GO:0006644">
    <property type="term" value="P:phospholipid metabolic process"/>
    <property type="evidence" value="ECO:0007669"/>
    <property type="project" value="InterPro"/>
</dbReference>
<name>A0A9P4P1A5_9PEZI</name>
<dbReference type="Proteomes" id="UP000800235">
    <property type="component" value="Unassembled WGS sequence"/>
</dbReference>
<dbReference type="InterPro" id="IPR036444">
    <property type="entry name" value="PLipase_A2_dom_sf"/>
</dbReference>
<evidence type="ECO:0000313" key="2">
    <source>
        <dbReference type="Proteomes" id="UP000800235"/>
    </source>
</evidence>
<sequence>LIGLKLDEFIKHRTEKQPPCHDWNSDGCSKVPHTPFGFHFTPSCYRHDFGYRNLKLQRRFTPDSREKLDLTFIIDLFNECKVYGSNRRWFCRLIAILYYSGVRMFG</sequence>
<dbReference type="Pfam" id="PF09056">
    <property type="entry name" value="Phospholip_A2_3"/>
    <property type="match status" value="1"/>
</dbReference>
<comment type="caution">
    <text evidence="1">The sequence shown here is derived from an EMBL/GenBank/DDBJ whole genome shotgun (WGS) entry which is preliminary data.</text>
</comment>
<organism evidence="1 2">
    <name type="scientific">Tothia fuscella</name>
    <dbReference type="NCBI Taxonomy" id="1048955"/>
    <lineage>
        <taxon>Eukaryota</taxon>
        <taxon>Fungi</taxon>
        <taxon>Dikarya</taxon>
        <taxon>Ascomycota</taxon>
        <taxon>Pezizomycotina</taxon>
        <taxon>Dothideomycetes</taxon>
        <taxon>Pleosporomycetidae</taxon>
        <taxon>Venturiales</taxon>
        <taxon>Cylindrosympodiaceae</taxon>
        <taxon>Tothia</taxon>
    </lineage>
</organism>
<protein>
    <submittedName>
        <fullName evidence="1">Uncharacterized protein</fullName>
    </submittedName>
</protein>